<evidence type="ECO:0000256" key="5">
    <source>
        <dbReference type="ARBA" id="ARBA00023212"/>
    </source>
</evidence>
<sequence length="175" mass="19586">MILRFTFVFLLFVSSLNCKHGFYCSREKRQAWQSQMSDVDFQLSLLAKYAGIEFHPQVLEIILDLIRMNVSIPMLAKMIKLMCAQKAQVQTPNSVNSQNGNSKEGIPSIPSLDLSRTLIVTSSAYSSESNTASCSNPSTSNRNTDSTPDRPALNTRNHVTTRPTRTRTASRVLKK</sequence>
<dbReference type="GO" id="GO:0005819">
    <property type="term" value="C:spindle"/>
    <property type="evidence" value="ECO:0007669"/>
    <property type="project" value="UniProtKB-SubCell"/>
</dbReference>
<protein>
    <submittedName>
        <fullName evidence="8">Uncharacterized protein</fullName>
    </submittedName>
</protein>
<evidence type="ECO:0000313" key="9">
    <source>
        <dbReference type="Proteomes" id="UP000597762"/>
    </source>
</evidence>
<proteinExistence type="inferred from homology"/>
<evidence type="ECO:0000256" key="3">
    <source>
        <dbReference type="ARBA" id="ARBA00007286"/>
    </source>
</evidence>
<evidence type="ECO:0000256" key="2">
    <source>
        <dbReference type="ARBA" id="ARBA00004300"/>
    </source>
</evidence>
<feature type="compositionally biased region" description="Low complexity" evidence="6">
    <location>
        <begin position="155"/>
        <end position="175"/>
    </location>
</feature>
<feature type="region of interest" description="Disordered" evidence="6">
    <location>
        <begin position="128"/>
        <end position="175"/>
    </location>
</feature>
<reference evidence="8" key="1">
    <citation type="submission" date="2021-01" db="EMBL/GenBank/DDBJ databases">
        <authorList>
            <person name="Li R."/>
            <person name="Bekaert M."/>
        </authorList>
    </citation>
    <scope>NUCLEOTIDE SEQUENCE</scope>
    <source>
        <strain evidence="8">Farmed</strain>
    </source>
</reference>
<accession>A0A812B862</accession>
<keyword evidence="4" id="KW-0963">Cytoplasm</keyword>
<dbReference type="AlphaFoldDB" id="A0A812B862"/>
<dbReference type="Pfam" id="PF12926">
    <property type="entry name" value="MOZART2"/>
    <property type="match status" value="1"/>
</dbReference>
<evidence type="ECO:0000256" key="7">
    <source>
        <dbReference type="SAM" id="SignalP"/>
    </source>
</evidence>
<evidence type="ECO:0000313" key="8">
    <source>
        <dbReference type="EMBL" id="CAE1177794.1"/>
    </source>
</evidence>
<dbReference type="Proteomes" id="UP000597762">
    <property type="component" value="Unassembled WGS sequence"/>
</dbReference>
<name>A0A812B862_ACAPH</name>
<organism evidence="8 9">
    <name type="scientific">Acanthosepion pharaonis</name>
    <name type="common">Pharaoh cuttlefish</name>
    <name type="synonym">Sepia pharaonis</name>
    <dbReference type="NCBI Taxonomy" id="158019"/>
    <lineage>
        <taxon>Eukaryota</taxon>
        <taxon>Metazoa</taxon>
        <taxon>Spiralia</taxon>
        <taxon>Lophotrochozoa</taxon>
        <taxon>Mollusca</taxon>
        <taxon>Cephalopoda</taxon>
        <taxon>Coleoidea</taxon>
        <taxon>Decapodiformes</taxon>
        <taxon>Sepiida</taxon>
        <taxon>Sepiina</taxon>
        <taxon>Sepiidae</taxon>
        <taxon>Acanthosepion</taxon>
    </lineage>
</organism>
<comment type="similarity">
    <text evidence="3">Belongs to the MOZART2 family.</text>
</comment>
<dbReference type="GO" id="GO:0005813">
    <property type="term" value="C:centrosome"/>
    <property type="evidence" value="ECO:0007669"/>
    <property type="project" value="UniProtKB-SubCell"/>
</dbReference>
<keyword evidence="5" id="KW-0206">Cytoskeleton</keyword>
<gene>
    <name evidence="8" type="ORF">SPHA_14826</name>
</gene>
<evidence type="ECO:0000256" key="1">
    <source>
        <dbReference type="ARBA" id="ARBA00004186"/>
    </source>
</evidence>
<keyword evidence="9" id="KW-1185">Reference proteome</keyword>
<evidence type="ECO:0000256" key="6">
    <source>
        <dbReference type="SAM" id="MobiDB-lite"/>
    </source>
</evidence>
<feature type="chain" id="PRO_5032931444" evidence="7">
    <location>
        <begin position="22"/>
        <end position="175"/>
    </location>
</feature>
<dbReference type="InterPro" id="IPR024332">
    <property type="entry name" value="MOZART2"/>
</dbReference>
<dbReference type="EMBL" id="CAHIKZ030000511">
    <property type="protein sequence ID" value="CAE1177794.1"/>
    <property type="molecule type" value="Genomic_DNA"/>
</dbReference>
<comment type="subcellular location">
    <subcellularLocation>
        <location evidence="2">Cytoplasm</location>
        <location evidence="2">Cytoskeleton</location>
        <location evidence="2">Microtubule organizing center</location>
        <location evidence="2">Centrosome</location>
    </subcellularLocation>
    <subcellularLocation>
        <location evidence="1">Cytoplasm</location>
        <location evidence="1">Cytoskeleton</location>
        <location evidence="1">Spindle</location>
    </subcellularLocation>
</comment>
<evidence type="ECO:0000256" key="4">
    <source>
        <dbReference type="ARBA" id="ARBA00022490"/>
    </source>
</evidence>
<feature type="signal peptide" evidence="7">
    <location>
        <begin position="1"/>
        <end position="21"/>
    </location>
</feature>
<keyword evidence="7" id="KW-0732">Signal</keyword>
<feature type="compositionally biased region" description="Low complexity" evidence="6">
    <location>
        <begin position="128"/>
        <end position="138"/>
    </location>
</feature>
<comment type="caution">
    <text evidence="8">The sequence shown here is derived from an EMBL/GenBank/DDBJ whole genome shotgun (WGS) entry which is preliminary data.</text>
</comment>